<protein>
    <submittedName>
        <fullName evidence="1">Uncharacterized protein</fullName>
    </submittedName>
</protein>
<comment type="caution">
    <text evidence="1">The sequence shown here is derived from an EMBL/GenBank/DDBJ whole genome shotgun (WGS) entry which is preliminary data.</text>
</comment>
<evidence type="ECO:0000313" key="1">
    <source>
        <dbReference type="EMBL" id="KAI8425462.1"/>
    </source>
</evidence>
<sequence length="105" mass="11287">MCENLLRARNVFFMNQEKRFIYLSSHSTSLVEKAERSEASEADPKGSDCYDKFSDMQTCMAQYPDLYGKDDDDDGDGGPAPPGKGDPPAPAGGQPAPAPAGETKP</sequence>
<dbReference type="EMBL" id="CM046111">
    <property type="protein sequence ID" value="KAI8425462.1"/>
    <property type="molecule type" value="Genomic_DNA"/>
</dbReference>
<gene>
    <name evidence="1" type="ORF">MSG28_007207</name>
</gene>
<accession>A0ACC0JN02</accession>
<organism evidence="1 2">
    <name type="scientific">Choristoneura fumiferana</name>
    <name type="common">Spruce budworm moth</name>
    <name type="synonym">Archips fumiferana</name>
    <dbReference type="NCBI Taxonomy" id="7141"/>
    <lineage>
        <taxon>Eukaryota</taxon>
        <taxon>Metazoa</taxon>
        <taxon>Ecdysozoa</taxon>
        <taxon>Arthropoda</taxon>
        <taxon>Hexapoda</taxon>
        <taxon>Insecta</taxon>
        <taxon>Pterygota</taxon>
        <taxon>Neoptera</taxon>
        <taxon>Endopterygota</taxon>
        <taxon>Lepidoptera</taxon>
        <taxon>Glossata</taxon>
        <taxon>Ditrysia</taxon>
        <taxon>Tortricoidea</taxon>
        <taxon>Tortricidae</taxon>
        <taxon>Tortricinae</taxon>
        <taxon>Choristoneura</taxon>
    </lineage>
</organism>
<dbReference type="Proteomes" id="UP001064048">
    <property type="component" value="Chromosome 11"/>
</dbReference>
<reference evidence="1 2" key="1">
    <citation type="journal article" date="2022" name="Genome Biol. Evol.">
        <title>The Spruce Budworm Genome: Reconstructing the Evolutionary History of Antifreeze Proteins.</title>
        <authorList>
            <person name="Beliveau C."/>
            <person name="Gagne P."/>
            <person name="Picq S."/>
            <person name="Vernygora O."/>
            <person name="Keeling C.I."/>
            <person name="Pinkney K."/>
            <person name="Doucet D."/>
            <person name="Wen F."/>
            <person name="Johnston J.S."/>
            <person name="Maaroufi H."/>
            <person name="Boyle B."/>
            <person name="Laroche J."/>
            <person name="Dewar K."/>
            <person name="Juretic N."/>
            <person name="Blackburn G."/>
            <person name="Nisole A."/>
            <person name="Brunet B."/>
            <person name="Brandao M."/>
            <person name="Lumley L."/>
            <person name="Duan J."/>
            <person name="Quan G."/>
            <person name="Lucarotti C.J."/>
            <person name="Roe A.D."/>
            <person name="Sperling F.A.H."/>
            <person name="Levesque R.C."/>
            <person name="Cusson M."/>
        </authorList>
    </citation>
    <scope>NUCLEOTIDE SEQUENCE [LARGE SCALE GENOMIC DNA]</scope>
    <source>
        <strain evidence="1">Glfc:IPQL:Cfum</strain>
    </source>
</reference>
<evidence type="ECO:0000313" key="2">
    <source>
        <dbReference type="Proteomes" id="UP001064048"/>
    </source>
</evidence>
<keyword evidence="2" id="KW-1185">Reference proteome</keyword>
<proteinExistence type="predicted"/>
<name>A0ACC0JN02_CHOFU</name>